<name>A0ABY9IFK7_9ACTN</name>
<evidence type="ECO:0000313" key="1">
    <source>
        <dbReference type="EMBL" id="WLQ53975.1"/>
    </source>
</evidence>
<evidence type="ECO:0000313" key="2">
    <source>
        <dbReference type="Proteomes" id="UP001235744"/>
    </source>
</evidence>
<gene>
    <name evidence="1" type="ORF">P8A19_00185</name>
</gene>
<accession>A0ABY9IFK7</accession>
<protein>
    <submittedName>
        <fullName evidence="1">Uncharacterized protein</fullName>
    </submittedName>
</protein>
<dbReference type="RefSeq" id="WP_306072479.1">
    <property type="nucleotide sequence ID" value="NZ_CP120988.1"/>
</dbReference>
<dbReference type="EMBL" id="CP120988">
    <property type="protein sequence ID" value="WLQ53975.1"/>
    <property type="molecule type" value="Genomic_DNA"/>
</dbReference>
<organism evidence="1 2">
    <name type="scientific">Streptomyces poriferorum</name>
    <dbReference type="NCBI Taxonomy" id="2798799"/>
    <lineage>
        <taxon>Bacteria</taxon>
        <taxon>Bacillati</taxon>
        <taxon>Actinomycetota</taxon>
        <taxon>Actinomycetes</taxon>
        <taxon>Kitasatosporales</taxon>
        <taxon>Streptomycetaceae</taxon>
        <taxon>Streptomyces</taxon>
    </lineage>
</organism>
<proteinExistence type="predicted"/>
<dbReference type="Proteomes" id="UP001235744">
    <property type="component" value="Chromosome"/>
</dbReference>
<sequence>MSIADRIHVLILVDKATPPDHALLSSLVVATDPQIREHYREIAAAQNLEAPENQDELRGVIDADVQQVFSTWSH</sequence>
<reference evidence="1 2" key="1">
    <citation type="submission" date="2023-03" db="EMBL/GenBank/DDBJ databases">
        <title>Isolation and description of six Streptomyces strains from soil environments, able to metabolize different microbial glucans.</title>
        <authorList>
            <person name="Widen T."/>
            <person name="Larsbrink J."/>
        </authorList>
    </citation>
    <scope>NUCLEOTIDE SEQUENCE [LARGE SCALE GENOMIC DNA]</scope>
    <source>
        <strain evidence="1 2">Alt2</strain>
    </source>
</reference>
<keyword evidence="2" id="KW-1185">Reference proteome</keyword>